<protein>
    <submittedName>
        <fullName evidence="2">Stringent starvation protein B</fullName>
    </submittedName>
</protein>
<dbReference type="Proteomes" id="UP000693996">
    <property type="component" value="Chromosome"/>
</dbReference>
<organism evidence="2 3">
    <name type="scientific">Candidatus Vallotiella hemipterorum</name>
    <dbReference type="NCBI Taxonomy" id="1177213"/>
    <lineage>
        <taxon>Bacteria</taxon>
        <taxon>Pseudomonadati</taxon>
        <taxon>Pseudomonadota</taxon>
        <taxon>Betaproteobacteria</taxon>
        <taxon>Burkholderiales</taxon>
        <taxon>Burkholderiaceae</taxon>
        <taxon>Candidatus Vallotiella</taxon>
    </lineage>
</organism>
<dbReference type="RefSeq" id="WP_216797184.1">
    <property type="nucleotide sequence ID" value="NZ_OU343031.1"/>
</dbReference>
<keyword evidence="3" id="KW-1185">Reference proteome</keyword>
<feature type="compositionally biased region" description="Basic residues" evidence="1">
    <location>
        <begin position="183"/>
        <end position="192"/>
    </location>
</feature>
<dbReference type="Pfam" id="PF04386">
    <property type="entry name" value="SspB"/>
    <property type="match status" value="1"/>
</dbReference>
<dbReference type="InterPro" id="IPR007481">
    <property type="entry name" value="SspB"/>
</dbReference>
<dbReference type="EMBL" id="OU343031">
    <property type="protein sequence ID" value="CAG7603230.1"/>
    <property type="molecule type" value="Genomic_DNA"/>
</dbReference>
<dbReference type="PANTHER" id="PTHR37486:SF1">
    <property type="entry name" value="STRINGENT STARVATION PROTEIN B"/>
    <property type="match status" value="1"/>
</dbReference>
<dbReference type="KEGG" id="vtr:MYVALT_E_00540"/>
<name>A0A916NM20_9BURK</name>
<feature type="compositionally biased region" description="Polar residues" evidence="1">
    <location>
        <begin position="169"/>
        <end position="179"/>
    </location>
</feature>
<accession>A0A916NM20</accession>
<dbReference type="PANTHER" id="PTHR37486">
    <property type="entry name" value="STRINGENT STARVATION PROTEIN B"/>
    <property type="match status" value="1"/>
</dbReference>
<evidence type="ECO:0000313" key="3">
    <source>
        <dbReference type="Proteomes" id="UP000693996"/>
    </source>
</evidence>
<reference evidence="2" key="1">
    <citation type="submission" date="2021-06" db="EMBL/GenBank/DDBJ databases">
        <authorList>
            <person name="Szabo G."/>
        </authorList>
    </citation>
    <scope>NUCLEOTIDE SEQUENCE</scope>
    <source>
        <strain evidence="2">MYVALT</strain>
    </source>
</reference>
<evidence type="ECO:0000313" key="2">
    <source>
        <dbReference type="EMBL" id="CAG7603230.1"/>
    </source>
</evidence>
<proteinExistence type="predicted"/>
<dbReference type="NCBIfam" id="NF008769">
    <property type="entry name" value="PRK11798.2-5"/>
    <property type="match status" value="1"/>
</dbReference>
<feature type="region of interest" description="Disordered" evidence="1">
    <location>
        <begin position="169"/>
        <end position="192"/>
    </location>
</feature>
<evidence type="ECO:0000256" key="1">
    <source>
        <dbReference type="SAM" id="MobiDB-lite"/>
    </source>
</evidence>
<dbReference type="AlphaFoldDB" id="A0A916NM20"/>
<sequence>MQEISIKPYLLRALYEWCTDNRFTPHITVKVDQYTRVPQQFVRNNKIVLNISCTAASHLQIDNNALECLARFSGKSNKIRVPIINIMSIYARENGRGMVFEGDTNQPIQGAAAFVSLIGDRLRAITSQKKQNILYKDGFQRAETDKLAAETQTPSLQHAEEIQAKHFLNSNETSTVSSSQKDRGRRHLKVIK</sequence>
<gene>
    <name evidence="2" type="ORF">MYVALT_E_00540</name>
</gene>